<accession>X1EWW8</accession>
<reference evidence="1" key="1">
    <citation type="journal article" date="2014" name="Front. Microbiol.">
        <title>High frequency of phylogenetically diverse reductive dehalogenase-homologous genes in deep subseafloor sedimentary metagenomes.</title>
        <authorList>
            <person name="Kawai M."/>
            <person name="Futagami T."/>
            <person name="Toyoda A."/>
            <person name="Takaki Y."/>
            <person name="Nishi S."/>
            <person name="Hori S."/>
            <person name="Arai W."/>
            <person name="Tsubouchi T."/>
            <person name="Morono Y."/>
            <person name="Uchiyama I."/>
            <person name="Ito T."/>
            <person name="Fujiyama A."/>
            <person name="Inagaki F."/>
            <person name="Takami H."/>
        </authorList>
    </citation>
    <scope>NUCLEOTIDE SEQUENCE</scope>
    <source>
        <strain evidence="1">Expedition CK06-06</strain>
    </source>
</reference>
<protein>
    <submittedName>
        <fullName evidence="1">Uncharacterized protein</fullName>
    </submittedName>
</protein>
<organism evidence="1">
    <name type="scientific">marine sediment metagenome</name>
    <dbReference type="NCBI Taxonomy" id="412755"/>
    <lineage>
        <taxon>unclassified sequences</taxon>
        <taxon>metagenomes</taxon>
        <taxon>ecological metagenomes</taxon>
    </lineage>
</organism>
<name>X1EWW8_9ZZZZ</name>
<sequence length="45" mass="4944">MGTIITAPIPWADLISVDFDETITLAMVIIKDSMGLRRKATITHS</sequence>
<dbReference type="EMBL" id="BARU01002167">
    <property type="protein sequence ID" value="GAH24810.1"/>
    <property type="molecule type" value="Genomic_DNA"/>
</dbReference>
<gene>
    <name evidence="1" type="ORF">S03H2_05243</name>
</gene>
<comment type="caution">
    <text evidence="1">The sequence shown here is derived from an EMBL/GenBank/DDBJ whole genome shotgun (WGS) entry which is preliminary data.</text>
</comment>
<proteinExistence type="predicted"/>
<evidence type="ECO:0000313" key="1">
    <source>
        <dbReference type="EMBL" id="GAH24810.1"/>
    </source>
</evidence>
<feature type="non-terminal residue" evidence="1">
    <location>
        <position position="45"/>
    </location>
</feature>
<dbReference type="AlphaFoldDB" id="X1EWW8"/>